<feature type="domain" description="ABC transporter" evidence="11">
    <location>
        <begin position="579"/>
        <end position="805"/>
    </location>
</feature>
<feature type="transmembrane region" description="Helical" evidence="10">
    <location>
        <begin position="376"/>
        <end position="397"/>
    </location>
</feature>
<accession>A0A835SCC3</accession>
<dbReference type="InterPro" id="IPR050173">
    <property type="entry name" value="ABC_transporter_C-like"/>
</dbReference>
<feature type="transmembrane region" description="Helical" evidence="10">
    <location>
        <begin position="108"/>
        <end position="131"/>
    </location>
</feature>
<feature type="domain" description="ABC transporter" evidence="11">
    <location>
        <begin position="1101"/>
        <end position="1333"/>
    </location>
</feature>
<dbReference type="Gene3D" id="3.40.50.300">
    <property type="entry name" value="P-loop containing nucleotide triphosphate hydrolases"/>
    <property type="match status" value="2"/>
</dbReference>
<dbReference type="PANTHER" id="PTHR24223">
    <property type="entry name" value="ATP-BINDING CASSETTE SUB-FAMILY C"/>
    <property type="match status" value="1"/>
</dbReference>
<feature type="domain" description="ABC transmembrane type-1" evidence="12">
    <location>
        <begin position="269"/>
        <end position="546"/>
    </location>
</feature>
<evidence type="ECO:0000256" key="5">
    <source>
        <dbReference type="ARBA" id="ARBA00022737"/>
    </source>
</evidence>
<keyword evidence="3" id="KW-0813">Transport</keyword>
<feature type="transmembrane region" description="Helical" evidence="10">
    <location>
        <begin position="6"/>
        <end position="27"/>
    </location>
</feature>
<sequence length="1339" mass="151156">MAMDMAADLLHLVAFLVFSAWLLLYFLRPRMDSMELLGEERRHRILPELVVLFNVLITILNLGYVSYKAWEIERIPLDSFFLALSWALVTVFTIYYKRTISAGNSGWPSVLLFWWVSSGFFQLFSICVYLANRYELWALPGFLPVANAADFASFPLSIFLCMAAMAMNARAPHGLGQPLLSSDEDNELRQSFSDAGFWSRLTFRWLNPVFDKGRMERLELYHVPQVPLSETAQVSHSTLHQLLCSEKPEVLSLTGAITKAVLRPLAMNALLAGISTVISYLGPFLVSNFVEFLSEKDANRATGRGYLLAFIFFFAKMVESLSQRQWYFGARRIGVRVRAALMVSLYNKALTTKYSRVSSGKMINFLDVDMERIGDFFWYIHGIWLLPVQVTLALVILYRNLGFPASASALFATILIMLGNTPLANSQENLHSRIMEAKDARIKATSEALKCMRILKLHSWESAYLHKILQLRDVERSWLKRYLYTCSAIAFLFWASPTLVSVIAFGVCILVKKSLTPGTVLSALATFRILQDPIYNLPELVAMITQTRVSMDRIQDFVREERQKNPTPSYAMKHPEVAVEIEPGEYSWQPDLSLKRLTLNIDKNLTIMRGEKVAVCGSVGAGKSSLLYSLIGEIPKMLGAGNKLFGSRAYVPQSAWIQTGTIKENILFGKEMIRVLYEEVIEACALDRDIALWADGDMTIVGERGINLSGGQKQRIQLARAIYSDSDVYFLDDPFSAVDAHTGAHLKERLMQLLTGKTIIYVTHLLDFLDVADHILVMKDGRIIQFGKYEDLIADADGELLRLMAAHKKTSCQVTPQQEKHLISGIVHRTADVQVREEKPSSQIRNIELADTMHEEERESGRIKWRIYQTFVTSAYKGVLLPVILLCQILFQGLQMLSNYWIAWATDKEDKISRGKLIGVFVLLSSGSSLFVLGRAVLLATIAIETAQSFFLGMTKSIFRAPIFFFDSTPSSRIINRTSTDQSTVDTDIPYRLAGLIFALVQLLCIIMLMSHVSWLVFILFIIILAISMWYQASLAGLAATYGLNLNILQAWVIWNLCNVENKMISVERILQFSDITSEAQLVIENNRPEKEWPNNGTIVIQNLHVQYNPRLPMVLKDISCVIPGKKKIGIVGRTGSGKSTLIQALFRIVEPSLGRIMIDGVDICSIGLHDLRSRLSIIPQDPTLFQGTVRTNLDPLQEHSDLEIWEALRKCQLEEIIKQDHRLLDAPVIEDGENWSMGQRQLVCLARVLLKKRKILVMDEATASVDTATDSFVQKIIREETNYCTVITVAHRIPTVIDSDLVMVLREGQILEFNSALDLLKDKTSTFSQLAMEFLGRN</sequence>
<evidence type="ECO:0000259" key="11">
    <source>
        <dbReference type="PROSITE" id="PS50893"/>
    </source>
</evidence>
<evidence type="ECO:0000313" key="14">
    <source>
        <dbReference type="Proteomes" id="UP000639772"/>
    </source>
</evidence>
<dbReference type="InterPro" id="IPR044746">
    <property type="entry name" value="ABCC_6TM_D1"/>
</dbReference>
<evidence type="ECO:0000256" key="7">
    <source>
        <dbReference type="ARBA" id="ARBA00022840"/>
    </source>
</evidence>
<evidence type="ECO:0000256" key="1">
    <source>
        <dbReference type="ARBA" id="ARBA00004141"/>
    </source>
</evidence>
<comment type="subcellular location">
    <subcellularLocation>
        <location evidence="1">Membrane</location>
        <topology evidence="1">Multi-pass membrane protein</topology>
    </subcellularLocation>
</comment>
<feature type="transmembrane region" description="Helical" evidence="10">
    <location>
        <begin position="151"/>
        <end position="169"/>
    </location>
</feature>
<dbReference type="EMBL" id="JADCNM010000001">
    <property type="protein sequence ID" value="KAG0501017.1"/>
    <property type="molecule type" value="Genomic_DNA"/>
</dbReference>
<dbReference type="PROSITE" id="PS50893">
    <property type="entry name" value="ABC_TRANSPORTER_2"/>
    <property type="match status" value="2"/>
</dbReference>
<keyword evidence="8 10" id="KW-1133">Transmembrane helix</keyword>
<dbReference type="FunFam" id="1.20.1560.10:FF:000003">
    <property type="entry name" value="ABC transporter C family member 10"/>
    <property type="match status" value="1"/>
</dbReference>
<dbReference type="GO" id="GO:0016887">
    <property type="term" value="F:ATP hydrolysis activity"/>
    <property type="evidence" value="ECO:0007669"/>
    <property type="project" value="InterPro"/>
</dbReference>
<keyword evidence="4 10" id="KW-0812">Transmembrane</keyword>
<proteinExistence type="inferred from homology"/>
<dbReference type="Gene3D" id="1.20.1560.10">
    <property type="entry name" value="ABC transporter type 1, transmembrane domain"/>
    <property type="match status" value="2"/>
</dbReference>
<feature type="transmembrane region" description="Helical" evidence="10">
    <location>
        <begin position="1016"/>
        <end position="1033"/>
    </location>
</feature>
<dbReference type="Pfam" id="PF00664">
    <property type="entry name" value="ABC_membrane"/>
    <property type="match status" value="2"/>
</dbReference>
<organism evidence="13 14">
    <name type="scientific">Vanilla planifolia</name>
    <name type="common">Vanilla</name>
    <dbReference type="NCBI Taxonomy" id="51239"/>
    <lineage>
        <taxon>Eukaryota</taxon>
        <taxon>Viridiplantae</taxon>
        <taxon>Streptophyta</taxon>
        <taxon>Embryophyta</taxon>
        <taxon>Tracheophyta</taxon>
        <taxon>Spermatophyta</taxon>
        <taxon>Magnoliopsida</taxon>
        <taxon>Liliopsida</taxon>
        <taxon>Asparagales</taxon>
        <taxon>Orchidaceae</taxon>
        <taxon>Vanilloideae</taxon>
        <taxon>Vanilleae</taxon>
        <taxon>Vanilla</taxon>
    </lineage>
</organism>
<name>A0A835SCC3_VANPL</name>
<feature type="transmembrane region" description="Helical" evidence="10">
    <location>
        <begin position="917"/>
        <end position="944"/>
    </location>
</feature>
<dbReference type="SUPFAM" id="SSF52540">
    <property type="entry name" value="P-loop containing nucleoside triphosphate hydrolases"/>
    <property type="match status" value="2"/>
</dbReference>
<dbReference type="PANTHER" id="PTHR24223:SF222">
    <property type="entry name" value="OS01G0902100 PROTEIN"/>
    <property type="match status" value="1"/>
</dbReference>
<dbReference type="Proteomes" id="UP000639772">
    <property type="component" value="Chromosome 1"/>
</dbReference>
<evidence type="ECO:0000256" key="8">
    <source>
        <dbReference type="ARBA" id="ARBA00022989"/>
    </source>
</evidence>
<evidence type="ECO:0000256" key="9">
    <source>
        <dbReference type="ARBA" id="ARBA00023136"/>
    </source>
</evidence>
<dbReference type="OrthoDB" id="6500128at2759"/>
<keyword evidence="7" id="KW-0067">ATP-binding</keyword>
<feature type="transmembrane region" description="Helical" evidence="10">
    <location>
        <begin position="879"/>
        <end position="905"/>
    </location>
</feature>
<protein>
    <submittedName>
        <fullName evidence="13">Uncharacterized protein</fullName>
    </submittedName>
</protein>
<feature type="transmembrane region" description="Helical" evidence="10">
    <location>
        <begin position="265"/>
        <end position="285"/>
    </location>
</feature>
<evidence type="ECO:0000256" key="10">
    <source>
        <dbReference type="SAM" id="Phobius"/>
    </source>
</evidence>
<feature type="transmembrane region" description="Helical" evidence="10">
    <location>
        <begin position="305"/>
        <end position="322"/>
    </location>
</feature>
<dbReference type="CDD" id="cd03250">
    <property type="entry name" value="ABCC_MRP_domain1"/>
    <property type="match status" value="1"/>
</dbReference>
<dbReference type="InterPro" id="IPR011527">
    <property type="entry name" value="ABC1_TM_dom"/>
</dbReference>
<comment type="caution">
    <text evidence="13">The sequence shown here is derived from an EMBL/GenBank/DDBJ whole genome shotgun (WGS) entry which is preliminary data.</text>
</comment>
<dbReference type="GO" id="GO:0140359">
    <property type="term" value="F:ABC-type transporter activity"/>
    <property type="evidence" value="ECO:0007669"/>
    <property type="project" value="InterPro"/>
</dbReference>
<dbReference type="GO" id="GO:0016020">
    <property type="term" value="C:membrane"/>
    <property type="evidence" value="ECO:0007669"/>
    <property type="project" value="UniProtKB-SubCell"/>
</dbReference>
<feature type="transmembrane region" description="Helical" evidence="10">
    <location>
        <begin position="403"/>
        <end position="423"/>
    </location>
</feature>
<dbReference type="FunFam" id="3.40.50.300:FF:000169">
    <property type="entry name" value="ABC transporter C family member 3"/>
    <property type="match status" value="1"/>
</dbReference>
<dbReference type="CDD" id="cd18579">
    <property type="entry name" value="ABC_6TM_ABCC_D1"/>
    <property type="match status" value="1"/>
</dbReference>
<evidence type="ECO:0000256" key="6">
    <source>
        <dbReference type="ARBA" id="ARBA00022741"/>
    </source>
</evidence>
<feature type="transmembrane region" description="Helical" evidence="10">
    <location>
        <begin position="79"/>
        <end position="96"/>
    </location>
</feature>
<dbReference type="GO" id="GO:0005524">
    <property type="term" value="F:ATP binding"/>
    <property type="evidence" value="ECO:0007669"/>
    <property type="project" value="UniProtKB-KW"/>
</dbReference>
<dbReference type="CDD" id="cd03244">
    <property type="entry name" value="ABCC_MRP_domain2"/>
    <property type="match status" value="1"/>
</dbReference>
<keyword evidence="9 10" id="KW-0472">Membrane</keyword>
<dbReference type="Pfam" id="PF00005">
    <property type="entry name" value="ABC_tran"/>
    <property type="match status" value="2"/>
</dbReference>
<keyword evidence="5" id="KW-0677">Repeat</keyword>
<dbReference type="InterPro" id="IPR027417">
    <property type="entry name" value="P-loop_NTPase"/>
</dbReference>
<evidence type="ECO:0000256" key="4">
    <source>
        <dbReference type="ARBA" id="ARBA00022692"/>
    </source>
</evidence>
<feature type="transmembrane region" description="Helical" evidence="10">
    <location>
        <begin position="48"/>
        <end position="67"/>
    </location>
</feature>
<dbReference type="InterPro" id="IPR003593">
    <property type="entry name" value="AAA+_ATPase"/>
</dbReference>
<evidence type="ECO:0000256" key="3">
    <source>
        <dbReference type="ARBA" id="ARBA00022448"/>
    </source>
</evidence>
<dbReference type="FunFam" id="3.40.50.300:FF:000973">
    <property type="entry name" value="Multidrug resistance-associated protein 4"/>
    <property type="match status" value="1"/>
</dbReference>
<dbReference type="SUPFAM" id="SSF90123">
    <property type="entry name" value="ABC transporter transmembrane region"/>
    <property type="match status" value="2"/>
</dbReference>
<dbReference type="SMART" id="SM00382">
    <property type="entry name" value="AAA"/>
    <property type="match status" value="2"/>
</dbReference>
<feature type="transmembrane region" description="Helical" evidence="10">
    <location>
        <begin position="989"/>
        <end position="1009"/>
    </location>
</feature>
<feature type="transmembrane region" description="Helical" evidence="10">
    <location>
        <begin position="482"/>
        <end position="507"/>
    </location>
</feature>
<dbReference type="PROSITE" id="PS00211">
    <property type="entry name" value="ABC_TRANSPORTER_1"/>
    <property type="match status" value="1"/>
</dbReference>
<dbReference type="InterPro" id="IPR003439">
    <property type="entry name" value="ABC_transporter-like_ATP-bd"/>
</dbReference>
<feature type="domain" description="ABC transmembrane type-1" evidence="12">
    <location>
        <begin position="883"/>
        <end position="1031"/>
    </location>
</feature>
<dbReference type="InterPro" id="IPR017871">
    <property type="entry name" value="ABC_transporter-like_CS"/>
</dbReference>
<gene>
    <name evidence="13" type="ORF">HPP92_001089</name>
</gene>
<comment type="similarity">
    <text evidence="2">Belongs to the ABC transporter superfamily. ABCC family. Conjugate transporter (TC 3.A.1.208) subfamily.</text>
</comment>
<evidence type="ECO:0000256" key="2">
    <source>
        <dbReference type="ARBA" id="ARBA00009726"/>
    </source>
</evidence>
<keyword evidence="6" id="KW-0547">Nucleotide-binding</keyword>
<dbReference type="PROSITE" id="PS50929">
    <property type="entry name" value="ABC_TM1F"/>
    <property type="match status" value="2"/>
</dbReference>
<dbReference type="InterPro" id="IPR036640">
    <property type="entry name" value="ABC1_TM_sf"/>
</dbReference>
<evidence type="ECO:0000259" key="12">
    <source>
        <dbReference type="PROSITE" id="PS50929"/>
    </source>
</evidence>
<evidence type="ECO:0000313" key="13">
    <source>
        <dbReference type="EMBL" id="KAG0501017.1"/>
    </source>
</evidence>
<reference evidence="13 14" key="1">
    <citation type="journal article" date="2020" name="Nat. Food">
        <title>A phased Vanilla planifolia genome enables genetic improvement of flavour and production.</title>
        <authorList>
            <person name="Hasing T."/>
            <person name="Tang H."/>
            <person name="Brym M."/>
            <person name="Khazi F."/>
            <person name="Huang T."/>
            <person name="Chambers A.H."/>
        </authorList>
    </citation>
    <scope>NUCLEOTIDE SEQUENCE [LARGE SCALE GENOMIC DNA]</scope>
    <source>
        <tissue evidence="13">Leaf</tissue>
    </source>
</reference>